<proteinExistence type="predicted"/>
<reference evidence="1 2" key="2">
    <citation type="submission" date="2023-12" db="EMBL/GenBank/DDBJ databases">
        <title>Description of an unclassified Opitutus bacterium of Verrucomicrobiota.</title>
        <authorList>
            <person name="Zhang D.-F."/>
        </authorList>
    </citation>
    <scope>NUCLEOTIDE SEQUENCE [LARGE SCALE GENOMIC DNA]</scope>
    <source>
        <strain evidence="1 2">WL0086</strain>
    </source>
</reference>
<name>A0ABZ1C3W8_9BACT</name>
<evidence type="ECO:0000313" key="2">
    <source>
        <dbReference type="Proteomes" id="UP000738431"/>
    </source>
</evidence>
<dbReference type="Proteomes" id="UP000738431">
    <property type="component" value="Chromosome"/>
</dbReference>
<accession>A0ABZ1C3W8</accession>
<dbReference type="RefSeq" id="WP_221031182.1">
    <property type="nucleotide sequence ID" value="NZ_CP139781.1"/>
</dbReference>
<keyword evidence="2" id="KW-1185">Reference proteome</keyword>
<protein>
    <recommendedName>
        <fullName evidence="3">Proteinase inhibitor I42 chagasin domain-containing protein</fullName>
    </recommendedName>
</protein>
<gene>
    <name evidence="1" type="ORF">K1X11_015670</name>
</gene>
<reference evidence="1 2" key="1">
    <citation type="submission" date="2021-08" db="EMBL/GenBank/DDBJ databases">
        <authorList>
            <person name="Zhang D."/>
            <person name="Zhang A."/>
            <person name="Wang L."/>
        </authorList>
    </citation>
    <scope>NUCLEOTIDE SEQUENCE [LARGE SCALE GENOMIC DNA]</scope>
    <source>
        <strain evidence="1 2">WL0086</strain>
    </source>
</reference>
<dbReference type="EMBL" id="CP139781">
    <property type="protein sequence ID" value="WRQ86254.1"/>
    <property type="molecule type" value="Genomic_DNA"/>
</dbReference>
<organism evidence="1 2">
    <name type="scientific">Actomonas aquatica</name>
    <dbReference type="NCBI Taxonomy" id="2866162"/>
    <lineage>
        <taxon>Bacteria</taxon>
        <taxon>Pseudomonadati</taxon>
        <taxon>Verrucomicrobiota</taxon>
        <taxon>Opitutia</taxon>
        <taxon>Opitutales</taxon>
        <taxon>Opitutaceae</taxon>
        <taxon>Actomonas</taxon>
    </lineage>
</organism>
<sequence>MKPTAPAILLFTLALGGLLALVFRTPPPPPDRTLTIAAPVFVRAGETAHITIEAETVHAPAEWIEFFQVECSLDGGETWTLNHYAQPGEPQVHYVFAAPAQSAGVDILVRVRAAFRGGPDGDVGFAGRPIDWPGSWGQWERPPSVHARIHVE</sequence>
<evidence type="ECO:0008006" key="3">
    <source>
        <dbReference type="Google" id="ProtNLM"/>
    </source>
</evidence>
<evidence type="ECO:0000313" key="1">
    <source>
        <dbReference type="EMBL" id="WRQ86254.1"/>
    </source>
</evidence>